<dbReference type="EMBL" id="MNPL01025632">
    <property type="protein sequence ID" value="OQR68210.1"/>
    <property type="molecule type" value="Genomic_DNA"/>
</dbReference>
<name>A0A1V9X3K6_9ACAR</name>
<proteinExistence type="predicted"/>
<protein>
    <submittedName>
        <fullName evidence="1">Ubiquitin carboxyl-terminal hydrolase 2-like</fullName>
    </submittedName>
</protein>
<dbReference type="AlphaFoldDB" id="A0A1V9X3K6"/>
<evidence type="ECO:0000313" key="1">
    <source>
        <dbReference type="EMBL" id="OQR68210.1"/>
    </source>
</evidence>
<comment type="caution">
    <text evidence="1">The sequence shown here is derived from an EMBL/GenBank/DDBJ whole genome shotgun (WGS) entry which is preliminary data.</text>
</comment>
<keyword evidence="1" id="KW-0378">Hydrolase</keyword>
<gene>
    <name evidence="1" type="ORF">BIW11_04603</name>
</gene>
<dbReference type="Proteomes" id="UP000192247">
    <property type="component" value="Unassembled WGS sequence"/>
</dbReference>
<reference evidence="1 2" key="1">
    <citation type="journal article" date="2017" name="Gigascience">
        <title>Draft genome of the honey bee ectoparasitic mite, Tropilaelaps mercedesae, is shaped by the parasitic life history.</title>
        <authorList>
            <person name="Dong X."/>
            <person name="Armstrong S.D."/>
            <person name="Xia D."/>
            <person name="Makepeace B.L."/>
            <person name="Darby A.C."/>
            <person name="Kadowaki T."/>
        </authorList>
    </citation>
    <scope>NUCLEOTIDE SEQUENCE [LARGE SCALE GENOMIC DNA]</scope>
    <source>
        <strain evidence="1">Wuxi-XJTLU</strain>
    </source>
</reference>
<sequence length="46" mass="5196">MPVKSRPYPHSQLQIGKVSEIHDSSVVSPEAYVLFYELDGSTFSRL</sequence>
<accession>A0A1V9X3K6</accession>
<keyword evidence="2" id="KW-1185">Reference proteome</keyword>
<dbReference type="GO" id="GO:0016787">
    <property type="term" value="F:hydrolase activity"/>
    <property type="evidence" value="ECO:0007669"/>
    <property type="project" value="UniProtKB-KW"/>
</dbReference>
<evidence type="ECO:0000313" key="2">
    <source>
        <dbReference type="Proteomes" id="UP000192247"/>
    </source>
</evidence>
<organism evidence="1 2">
    <name type="scientific">Tropilaelaps mercedesae</name>
    <dbReference type="NCBI Taxonomy" id="418985"/>
    <lineage>
        <taxon>Eukaryota</taxon>
        <taxon>Metazoa</taxon>
        <taxon>Ecdysozoa</taxon>
        <taxon>Arthropoda</taxon>
        <taxon>Chelicerata</taxon>
        <taxon>Arachnida</taxon>
        <taxon>Acari</taxon>
        <taxon>Parasitiformes</taxon>
        <taxon>Mesostigmata</taxon>
        <taxon>Gamasina</taxon>
        <taxon>Dermanyssoidea</taxon>
        <taxon>Laelapidae</taxon>
        <taxon>Tropilaelaps</taxon>
    </lineage>
</organism>
<dbReference type="InParanoid" id="A0A1V9X3K6"/>